<sequence>MPRIARKKSNSGIYHVIVRGINRQDIFHEEEDYTKYLEGLKRAQDISKFEIYGYCLMSNHVHLLLHEKIESLESIMKRVGVSYASWYNKKQERVGHVFQDRYKSEPIDSDAYLLSVLRYIHNNPVKAQLVLQAEDYMWSSCRKYNDSNKYLGDMINTGFILKIFDECGEIARQRWQAFMKQDSNDKFLDIEEKQQKINDERLSKEIQKILKGQSLGELQSMEKASRDKIIRKIKSIEGVTQRQIARVTGINQSLVFKA</sequence>
<gene>
    <name evidence="2" type="ORF">SPSIL_016610</name>
</gene>
<dbReference type="SUPFAM" id="SSF143422">
    <property type="entry name" value="Transposase IS200-like"/>
    <property type="match status" value="1"/>
</dbReference>
<dbReference type="PANTHER" id="PTHR34322">
    <property type="entry name" value="TRANSPOSASE, Y1_TNP DOMAIN-CONTAINING"/>
    <property type="match status" value="1"/>
</dbReference>
<accession>A0ABZ3IJ86</accession>
<evidence type="ECO:0000259" key="1">
    <source>
        <dbReference type="SMART" id="SM01321"/>
    </source>
</evidence>
<dbReference type="Proteomes" id="UP000216752">
    <property type="component" value="Chromosome"/>
</dbReference>
<evidence type="ECO:0000313" key="3">
    <source>
        <dbReference type="Proteomes" id="UP000216752"/>
    </source>
</evidence>
<evidence type="ECO:0000313" key="2">
    <source>
        <dbReference type="EMBL" id="XFO65532.1"/>
    </source>
</evidence>
<dbReference type="Gene3D" id="3.30.70.1290">
    <property type="entry name" value="Transposase IS200-like"/>
    <property type="match status" value="1"/>
</dbReference>
<dbReference type="InterPro" id="IPR036515">
    <property type="entry name" value="Transposase_17_sf"/>
</dbReference>
<dbReference type="PANTHER" id="PTHR34322:SF2">
    <property type="entry name" value="TRANSPOSASE IS200-LIKE DOMAIN-CONTAINING PROTEIN"/>
    <property type="match status" value="1"/>
</dbReference>
<dbReference type="EMBL" id="CP155573">
    <property type="protein sequence ID" value="XFO65532.1"/>
    <property type="molecule type" value="Genomic_DNA"/>
</dbReference>
<dbReference type="Pfam" id="PF01797">
    <property type="entry name" value="Y1_Tnp"/>
    <property type="match status" value="1"/>
</dbReference>
<feature type="domain" description="Transposase IS200-like" evidence="1">
    <location>
        <begin position="9"/>
        <end position="123"/>
    </location>
</feature>
<proteinExistence type="predicted"/>
<organism evidence="2 3">
    <name type="scientific">Sporomusa silvacetica DSM 10669</name>
    <dbReference type="NCBI Taxonomy" id="1123289"/>
    <lineage>
        <taxon>Bacteria</taxon>
        <taxon>Bacillati</taxon>
        <taxon>Bacillota</taxon>
        <taxon>Negativicutes</taxon>
        <taxon>Selenomonadales</taxon>
        <taxon>Sporomusaceae</taxon>
        <taxon>Sporomusa</taxon>
    </lineage>
</organism>
<name>A0ABZ3IJ86_9FIRM</name>
<protein>
    <recommendedName>
        <fullName evidence="1">Transposase IS200-like domain-containing protein</fullName>
    </recommendedName>
</protein>
<keyword evidence="3" id="KW-1185">Reference proteome</keyword>
<dbReference type="RefSeq" id="WP_094606367.1">
    <property type="nucleotide sequence ID" value="NZ_CP155573.1"/>
</dbReference>
<reference evidence="2" key="1">
    <citation type="submission" date="2024-05" db="EMBL/GenBank/DDBJ databases">
        <title>Isolation and characterization of Sporomusa carbonis sp. nov., a carboxydotrophic hydrogenogen in the genus of Sporomusa isolated from a charcoal burning pile.</title>
        <authorList>
            <person name="Boeer T."/>
            <person name="Rosenbaum F."/>
            <person name="Eysell L."/>
            <person name="Mueller V."/>
            <person name="Daniel R."/>
            <person name="Poehlein A."/>
        </authorList>
    </citation>
    <scope>NUCLEOTIDE SEQUENCE [LARGE SCALE GENOMIC DNA]</scope>
    <source>
        <strain evidence="2">DSM 10669</strain>
    </source>
</reference>
<dbReference type="InterPro" id="IPR002686">
    <property type="entry name" value="Transposase_17"/>
</dbReference>
<dbReference type="SMART" id="SM01321">
    <property type="entry name" value="Y1_Tnp"/>
    <property type="match status" value="1"/>
</dbReference>